<dbReference type="PROSITE" id="PS51257">
    <property type="entry name" value="PROKAR_LIPOPROTEIN"/>
    <property type="match status" value="1"/>
</dbReference>
<sequence length="338" mass="38774">MKALKYLHGLMAAGLLAGSITGCKVVETRENWDAFNKELPNAASVPRNLPFFDTQDYFYRMNIYWRRVEITPPARKDGKPDTDDAKAEDFTYKWFTTYDRDPNLSKDSLIQNVVLYLFSDGRAIFRTVVYPEPGTRRPWKVKWAKSYDLDTGFLHTSQQYVKKNKIKFGRYRMIESQNRHDSTKVKIDLYNAVRSKKLLGGGRFKERQDRVSLYVDLFRPRTVVDEPDPADTLKTTIASFVKGANAYQQSTSKSKPAKPAASNANSEKKPNTDRLTEPARVNDSAFSRAQVEYIDLKSDIGSNGGEVIKITPDLTFGFGELPNKRPAEMYFRLFKLRK</sequence>
<evidence type="ECO:0000256" key="1">
    <source>
        <dbReference type="SAM" id="MobiDB-lite"/>
    </source>
</evidence>
<dbReference type="Proteomes" id="UP000632339">
    <property type="component" value="Unassembled WGS sequence"/>
</dbReference>
<dbReference type="RefSeq" id="WP_019942806.1">
    <property type="nucleotide sequence ID" value="NZ_BMLI01000001.1"/>
</dbReference>
<proteinExistence type="predicted"/>
<evidence type="ECO:0000313" key="3">
    <source>
        <dbReference type="Proteomes" id="UP000632339"/>
    </source>
</evidence>
<comment type="caution">
    <text evidence="2">The sequence shown here is derived from an EMBL/GenBank/DDBJ whole genome shotgun (WGS) entry which is preliminary data.</text>
</comment>
<gene>
    <name evidence="2" type="ORF">GCM10010967_32270</name>
</gene>
<feature type="region of interest" description="Disordered" evidence="1">
    <location>
        <begin position="248"/>
        <end position="281"/>
    </location>
</feature>
<name>A0ABQ2I3K7_9BACT</name>
<evidence type="ECO:0008006" key="4">
    <source>
        <dbReference type="Google" id="ProtNLM"/>
    </source>
</evidence>
<protein>
    <recommendedName>
        <fullName evidence="4">Lipoprotein</fullName>
    </recommendedName>
</protein>
<keyword evidence="3" id="KW-1185">Reference proteome</keyword>
<accession>A0ABQ2I3K7</accession>
<reference evidence="3" key="1">
    <citation type="journal article" date="2019" name="Int. J. Syst. Evol. Microbiol.">
        <title>The Global Catalogue of Microorganisms (GCM) 10K type strain sequencing project: providing services to taxonomists for standard genome sequencing and annotation.</title>
        <authorList>
            <consortium name="The Broad Institute Genomics Platform"/>
            <consortium name="The Broad Institute Genome Sequencing Center for Infectious Disease"/>
            <person name="Wu L."/>
            <person name="Ma J."/>
        </authorList>
    </citation>
    <scope>NUCLEOTIDE SEQUENCE [LARGE SCALE GENOMIC DNA]</scope>
    <source>
        <strain evidence="3">CGMCC 1.6375</strain>
    </source>
</reference>
<evidence type="ECO:0000313" key="2">
    <source>
        <dbReference type="EMBL" id="GGM96241.1"/>
    </source>
</evidence>
<feature type="compositionally biased region" description="Low complexity" evidence="1">
    <location>
        <begin position="252"/>
        <end position="265"/>
    </location>
</feature>
<dbReference type="EMBL" id="BMLI01000001">
    <property type="protein sequence ID" value="GGM96241.1"/>
    <property type="molecule type" value="Genomic_DNA"/>
</dbReference>
<organism evidence="2 3">
    <name type="scientific">Dyadobacter beijingensis</name>
    <dbReference type="NCBI Taxonomy" id="365489"/>
    <lineage>
        <taxon>Bacteria</taxon>
        <taxon>Pseudomonadati</taxon>
        <taxon>Bacteroidota</taxon>
        <taxon>Cytophagia</taxon>
        <taxon>Cytophagales</taxon>
        <taxon>Spirosomataceae</taxon>
        <taxon>Dyadobacter</taxon>
    </lineage>
</organism>
<feature type="compositionally biased region" description="Basic and acidic residues" evidence="1">
    <location>
        <begin position="266"/>
        <end position="277"/>
    </location>
</feature>